<protein>
    <submittedName>
        <fullName evidence="2">Uncharacterized protein</fullName>
    </submittedName>
</protein>
<evidence type="ECO:0000313" key="2">
    <source>
        <dbReference type="EMBL" id="ALU24863.1"/>
    </source>
</evidence>
<dbReference type="Proteomes" id="UP000069030">
    <property type="component" value="Chromosome"/>
</dbReference>
<evidence type="ECO:0000313" key="3">
    <source>
        <dbReference type="Proteomes" id="UP000069030"/>
    </source>
</evidence>
<proteinExistence type="predicted"/>
<dbReference type="KEGG" id="mod:AS202_01095"/>
<accession>A0AAI8C2B5</accession>
<feature type="transmembrane region" description="Helical" evidence="1">
    <location>
        <begin position="20"/>
        <end position="39"/>
    </location>
</feature>
<keyword evidence="1" id="KW-0812">Transmembrane</keyword>
<name>A0AAI8C2B5_9FLAO</name>
<gene>
    <name evidence="2" type="ORF">AS202_01095</name>
</gene>
<feature type="transmembrane region" description="Helical" evidence="1">
    <location>
        <begin position="46"/>
        <end position="67"/>
    </location>
</feature>
<dbReference type="AlphaFoldDB" id="A0AAI8C2B5"/>
<keyword evidence="1" id="KW-0472">Membrane</keyword>
<keyword evidence="1" id="KW-1133">Transmembrane helix</keyword>
<dbReference type="RefSeq" id="WP_025125249.1">
    <property type="nucleotide sequence ID" value="NZ_CP013690.1"/>
</dbReference>
<reference evidence="2 3" key="1">
    <citation type="journal article" date="2016" name="J. Zhejiang Univ. Sci. B">
        <title>Antibiotic resistance mechanisms of Myroides sp.</title>
        <authorList>
            <person name="Hu S."/>
            <person name="Yuan S."/>
            <person name="Qu H."/>
            <person name="Jiang T."/>
            <person name="Zhou Y."/>
            <person name="Wang M."/>
            <person name="Ming D."/>
        </authorList>
    </citation>
    <scope>NUCLEOTIDE SEQUENCE [LARGE SCALE GENOMIC DNA]</scope>
    <source>
        <strain evidence="2 3">PR63039</strain>
    </source>
</reference>
<evidence type="ECO:0000256" key="1">
    <source>
        <dbReference type="SAM" id="Phobius"/>
    </source>
</evidence>
<organism evidence="2 3">
    <name type="scientific">Myroides odoratimimus</name>
    <dbReference type="NCBI Taxonomy" id="76832"/>
    <lineage>
        <taxon>Bacteria</taxon>
        <taxon>Pseudomonadati</taxon>
        <taxon>Bacteroidota</taxon>
        <taxon>Flavobacteriia</taxon>
        <taxon>Flavobacteriales</taxon>
        <taxon>Flavobacteriaceae</taxon>
        <taxon>Myroides</taxon>
    </lineage>
</organism>
<feature type="transmembrane region" description="Helical" evidence="1">
    <location>
        <begin position="73"/>
        <end position="92"/>
    </location>
</feature>
<dbReference type="EMBL" id="CP013690">
    <property type="protein sequence ID" value="ALU24863.1"/>
    <property type="molecule type" value="Genomic_DNA"/>
</dbReference>
<sequence>MGWFTQQSKNWELKVGWLSYLAILFPFVLPPLAMLYMGVVGKIKNLIIASILWSGLYVGGYFLYLFYKDSSRVDILLFAILLSGALVIAMYLKEFLRRVHLKSIIKIRWNTEYDYLDFMRRKKISEVLSVSDFIDHLVAWQQEIKQQEVRGSIASMIQLTKSITKDNKHISELFIERHAYSIENMLQQYHQIELSKLDNDIIRLAESKIRTTLLSVISAFENELSNKTRFNHLTIDVDSEVYIQDLKNRGLL</sequence>